<dbReference type="Proteomes" id="UP000027920">
    <property type="component" value="Unassembled WGS sequence"/>
</dbReference>
<dbReference type="HOGENOM" id="CLU_1461321_0_0_1"/>
<dbReference type="InterPro" id="IPR029058">
    <property type="entry name" value="AB_hydrolase_fold"/>
</dbReference>
<dbReference type="AlphaFoldDB" id="A0A072PNE3"/>
<organism evidence="1 2">
    <name type="scientific">Exophiala aquamarina CBS 119918</name>
    <dbReference type="NCBI Taxonomy" id="1182545"/>
    <lineage>
        <taxon>Eukaryota</taxon>
        <taxon>Fungi</taxon>
        <taxon>Dikarya</taxon>
        <taxon>Ascomycota</taxon>
        <taxon>Pezizomycotina</taxon>
        <taxon>Eurotiomycetes</taxon>
        <taxon>Chaetothyriomycetidae</taxon>
        <taxon>Chaetothyriales</taxon>
        <taxon>Herpotrichiellaceae</taxon>
        <taxon>Exophiala</taxon>
    </lineage>
</organism>
<name>A0A072PNE3_9EURO</name>
<evidence type="ECO:0000313" key="2">
    <source>
        <dbReference type="Proteomes" id="UP000027920"/>
    </source>
</evidence>
<dbReference type="PANTHER" id="PTHR34043">
    <property type="entry name" value="ALPHA/BETA-HYDROLASES SUPERFAMILY PROTEIN"/>
    <property type="match status" value="1"/>
</dbReference>
<proteinExistence type="predicted"/>
<dbReference type="RefSeq" id="XP_013263423.1">
    <property type="nucleotide sequence ID" value="XM_013407969.1"/>
</dbReference>
<dbReference type="OrthoDB" id="206848at2759"/>
<sequence>MAVNQGIQNLATLVGNNQAQRQDLTNPIVLVSGFSGWGEAIFGTINYWGGFGDIPTALLHAGYTVIVVRIGPLSSNWERACEVYRQLSSGYVGEVMWREIDYNRTRTLTVDTEHLIPLLPFRQLQHQSTTARYIPPNMDIIGMAPPSEQCCMELSPAVGLGALGILFTFCVIPRAGILFECSSNS</sequence>
<dbReference type="PANTHER" id="PTHR34043:SF3">
    <property type="entry name" value="ALPHA_BETA-HYDROLASES SUPERFAMILY PROTEIN"/>
    <property type="match status" value="1"/>
</dbReference>
<dbReference type="STRING" id="1182545.A0A072PNE3"/>
<dbReference type="Gene3D" id="3.40.50.1820">
    <property type="entry name" value="alpha/beta hydrolase"/>
    <property type="match status" value="1"/>
</dbReference>
<keyword evidence="2" id="KW-1185">Reference proteome</keyword>
<dbReference type="EMBL" id="AMGV01000002">
    <property type="protein sequence ID" value="KEF60833.1"/>
    <property type="molecule type" value="Genomic_DNA"/>
</dbReference>
<accession>A0A072PNE3</accession>
<reference evidence="1 2" key="1">
    <citation type="submission" date="2013-03" db="EMBL/GenBank/DDBJ databases">
        <title>The Genome Sequence of Exophiala aquamarina CBS 119918.</title>
        <authorList>
            <consortium name="The Broad Institute Genomics Platform"/>
            <person name="Cuomo C."/>
            <person name="de Hoog S."/>
            <person name="Gorbushina A."/>
            <person name="Walker B."/>
            <person name="Young S.K."/>
            <person name="Zeng Q."/>
            <person name="Gargeya S."/>
            <person name="Fitzgerald M."/>
            <person name="Haas B."/>
            <person name="Abouelleil A."/>
            <person name="Allen A.W."/>
            <person name="Alvarado L."/>
            <person name="Arachchi H.M."/>
            <person name="Berlin A.M."/>
            <person name="Chapman S.B."/>
            <person name="Gainer-Dewar J."/>
            <person name="Goldberg J."/>
            <person name="Griggs A."/>
            <person name="Gujja S."/>
            <person name="Hansen M."/>
            <person name="Howarth C."/>
            <person name="Imamovic A."/>
            <person name="Ireland A."/>
            <person name="Larimer J."/>
            <person name="McCowan C."/>
            <person name="Murphy C."/>
            <person name="Pearson M."/>
            <person name="Poon T.W."/>
            <person name="Priest M."/>
            <person name="Roberts A."/>
            <person name="Saif S."/>
            <person name="Shea T."/>
            <person name="Sisk P."/>
            <person name="Sykes S."/>
            <person name="Wortman J."/>
            <person name="Nusbaum C."/>
            <person name="Birren B."/>
        </authorList>
    </citation>
    <scope>NUCLEOTIDE SEQUENCE [LARGE SCALE GENOMIC DNA]</scope>
    <source>
        <strain evidence="1 2">CBS 119918</strain>
    </source>
</reference>
<evidence type="ECO:0000313" key="1">
    <source>
        <dbReference type="EMBL" id="KEF60833.1"/>
    </source>
</evidence>
<dbReference type="GeneID" id="25277339"/>
<gene>
    <name evidence="1" type="ORF">A1O9_02395</name>
</gene>
<dbReference type="VEuPathDB" id="FungiDB:A1O9_02395"/>
<protein>
    <submittedName>
        <fullName evidence="1">Uncharacterized protein</fullName>
    </submittedName>
</protein>
<comment type="caution">
    <text evidence="1">The sequence shown here is derived from an EMBL/GenBank/DDBJ whole genome shotgun (WGS) entry which is preliminary data.</text>
</comment>